<protein>
    <submittedName>
        <fullName evidence="1">Uncharacterized protein</fullName>
    </submittedName>
</protein>
<keyword evidence="2" id="KW-1185">Reference proteome</keyword>
<organism evidence="1 2">
    <name type="scientific">Chondromyces apiculatus DSM 436</name>
    <dbReference type="NCBI Taxonomy" id="1192034"/>
    <lineage>
        <taxon>Bacteria</taxon>
        <taxon>Pseudomonadati</taxon>
        <taxon>Myxococcota</taxon>
        <taxon>Polyangia</taxon>
        <taxon>Polyangiales</taxon>
        <taxon>Polyangiaceae</taxon>
        <taxon>Chondromyces</taxon>
    </lineage>
</organism>
<dbReference type="EMBL" id="ASRX01000020">
    <property type="protein sequence ID" value="EYF05805.1"/>
    <property type="molecule type" value="Genomic_DNA"/>
</dbReference>
<dbReference type="Proteomes" id="UP000019678">
    <property type="component" value="Unassembled WGS sequence"/>
</dbReference>
<sequence>MHFWASGKPMASSNEEHLQRLLAVVRKVDRGSASANRAVLLGVREDGSLPFDLLAAGDYDRVLALLGPGESPRVSPPKISAEARVARAPRPPEELVDALHDRIHREGGTARAAKSVRVRSGR</sequence>
<accession>A0A017TAE4</accession>
<reference evidence="1 2" key="1">
    <citation type="submission" date="2013-05" db="EMBL/GenBank/DDBJ databases">
        <title>Genome assembly of Chondromyces apiculatus DSM 436.</title>
        <authorList>
            <person name="Sharma G."/>
            <person name="Khatri I."/>
            <person name="Kaur C."/>
            <person name="Mayilraj S."/>
            <person name="Subramanian S."/>
        </authorList>
    </citation>
    <scope>NUCLEOTIDE SEQUENCE [LARGE SCALE GENOMIC DNA]</scope>
    <source>
        <strain evidence="1 2">DSM 436</strain>
    </source>
</reference>
<evidence type="ECO:0000313" key="2">
    <source>
        <dbReference type="Proteomes" id="UP000019678"/>
    </source>
</evidence>
<dbReference type="AlphaFoldDB" id="A0A017TAE4"/>
<evidence type="ECO:0000313" key="1">
    <source>
        <dbReference type="EMBL" id="EYF05805.1"/>
    </source>
</evidence>
<dbReference type="eggNOG" id="ENOG5033IC9">
    <property type="taxonomic scope" value="Bacteria"/>
</dbReference>
<comment type="caution">
    <text evidence="1">The sequence shown here is derived from an EMBL/GenBank/DDBJ whole genome shotgun (WGS) entry which is preliminary data.</text>
</comment>
<gene>
    <name evidence="1" type="ORF">CAP_2806</name>
</gene>
<proteinExistence type="predicted"/>
<name>A0A017TAE4_9BACT</name>
<dbReference type="STRING" id="1192034.CAP_2806"/>